<gene>
    <name evidence="3" type="ORF">H5V45_13635</name>
</gene>
<evidence type="ECO:0000313" key="4">
    <source>
        <dbReference type="Proteomes" id="UP000523955"/>
    </source>
</evidence>
<feature type="transmembrane region" description="Helical" evidence="2">
    <location>
        <begin position="12"/>
        <end position="29"/>
    </location>
</feature>
<evidence type="ECO:0000256" key="1">
    <source>
        <dbReference type="SAM" id="MobiDB-lite"/>
    </source>
</evidence>
<evidence type="ECO:0000313" key="3">
    <source>
        <dbReference type="EMBL" id="MBB6628363.1"/>
    </source>
</evidence>
<keyword evidence="4" id="KW-1185">Reference proteome</keyword>
<name>A0A7X0VCM1_9ACTN</name>
<reference evidence="3 4" key="1">
    <citation type="submission" date="2020-08" db="EMBL/GenBank/DDBJ databases">
        <authorList>
            <person name="Seo M.-J."/>
        </authorList>
    </citation>
    <scope>NUCLEOTIDE SEQUENCE [LARGE SCALE GENOMIC DNA]</scope>
    <source>
        <strain evidence="3 4">KIGAM211</strain>
    </source>
</reference>
<keyword evidence="2" id="KW-0812">Transmembrane</keyword>
<feature type="compositionally biased region" description="Polar residues" evidence="1">
    <location>
        <begin position="219"/>
        <end position="230"/>
    </location>
</feature>
<comment type="caution">
    <text evidence="3">The sequence shown here is derived from an EMBL/GenBank/DDBJ whole genome shotgun (WGS) entry which is preliminary data.</text>
</comment>
<organism evidence="3 4">
    <name type="scientific">Nocardioides luti</name>
    <dbReference type="NCBI Taxonomy" id="2761101"/>
    <lineage>
        <taxon>Bacteria</taxon>
        <taxon>Bacillati</taxon>
        <taxon>Actinomycetota</taxon>
        <taxon>Actinomycetes</taxon>
        <taxon>Propionibacteriales</taxon>
        <taxon>Nocardioidaceae</taxon>
        <taxon>Nocardioides</taxon>
    </lineage>
</organism>
<feature type="region of interest" description="Disordered" evidence="1">
    <location>
        <begin position="191"/>
        <end position="230"/>
    </location>
</feature>
<feature type="compositionally biased region" description="Low complexity" evidence="1">
    <location>
        <begin position="191"/>
        <end position="211"/>
    </location>
</feature>
<feature type="transmembrane region" description="Helical" evidence="2">
    <location>
        <begin position="79"/>
        <end position="99"/>
    </location>
</feature>
<dbReference type="RefSeq" id="WP_185253431.1">
    <property type="nucleotide sequence ID" value="NZ_JACKXE010000001.1"/>
</dbReference>
<accession>A0A7X0VCM1</accession>
<dbReference type="AlphaFoldDB" id="A0A7X0VCM1"/>
<protein>
    <submittedName>
        <fullName evidence="3">Uncharacterized protein</fullName>
    </submittedName>
</protein>
<proteinExistence type="predicted"/>
<dbReference type="EMBL" id="JACKXE010000001">
    <property type="protein sequence ID" value="MBB6628363.1"/>
    <property type="molecule type" value="Genomic_DNA"/>
</dbReference>
<keyword evidence="2" id="KW-1133">Transmembrane helix</keyword>
<evidence type="ECO:0000256" key="2">
    <source>
        <dbReference type="SAM" id="Phobius"/>
    </source>
</evidence>
<keyword evidence="2" id="KW-0472">Membrane</keyword>
<dbReference type="Proteomes" id="UP000523955">
    <property type="component" value="Unassembled WGS sequence"/>
</dbReference>
<sequence length="230" mass="24265">MSWQVGLVCNTLIAIAYFLIVLAIVVPLARSHQLRSNPLGAATAAIFFTCAVHHGAHSVHMLLPSLGLDDSQGLAMRTAWGWPLAIWDAVGAIVAIYYWTLRRNYSSLMQGAQLFEDLQKREQQALELNDSVLQGLVVAKLALDLHQPEKANEALTSSIDSASRIITNLLGSEHFKIALLRSAPAVLGAAQGAGTAPSGPAPSGTAPSGTAVADLPTALDSTPTTERPLA</sequence>